<dbReference type="EMBL" id="LDJK01000049">
    <property type="protein sequence ID" value="KRG73343.1"/>
    <property type="molecule type" value="Genomic_DNA"/>
</dbReference>
<feature type="transmembrane region" description="Helical" evidence="7">
    <location>
        <begin position="365"/>
        <end position="385"/>
    </location>
</feature>
<reference evidence="9 10" key="1">
    <citation type="submission" date="2015-05" db="EMBL/GenBank/DDBJ databases">
        <title>Genome sequencing and analysis of members of genus Stenotrophomonas.</title>
        <authorList>
            <person name="Patil P.P."/>
            <person name="Midha S."/>
            <person name="Patil P.B."/>
        </authorList>
    </citation>
    <scope>NUCLEOTIDE SEQUENCE [LARGE SCALE GENOMIC DNA]</scope>
    <source>
        <strain evidence="9 10">DSM 21508</strain>
    </source>
</reference>
<dbReference type="SUPFAM" id="SSF103473">
    <property type="entry name" value="MFS general substrate transporter"/>
    <property type="match status" value="1"/>
</dbReference>
<feature type="transmembrane region" description="Helical" evidence="7">
    <location>
        <begin position="341"/>
        <end position="359"/>
    </location>
</feature>
<keyword evidence="6 7" id="KW-0472">Membrane</keyword>
<feature type="transmembrane region" description="Helical" evidence="7">
    <location>
        <begin position="21"/>
        <end position="40"/>
    </location>
</feature>
<feature type="transmembrane region" description="Helical" evidence="7">
    <location>
        <begin position="146"/>
        <end position="168"/>
    </location>
</feature>
<dbReference type="Pfam" id="PF07690">
    <property type="entry name" value="MFS_1"/>
    <property type="match status" value="1"/>
</dbReference>
<evidence type="ECO:0000313" key="9">
    <source>
        <dbReference type="EMBL" id="KRG73343.1"/>
    </source>
</evidence>
<evidence type="ECO:0000313" key="10">
    <source>
        <dbReference type="Proteomes" id="UP000051386"/>
    </source>
</evidence>
<dbReference type="PRINTS" id="PR01036">
    <property type="entry name" value="TCRTETB"/>
</dbReference>
<feature type="domain" description="Major facilitator superfamily (MFS) profile" evidence="8">
    <location>
        <begin position="22"/>
        <end position="466"/>
    </location>
</feature>
<feature type="transmembrane region" description="Helical" evidence="7">
    <location>
        <begin position="212"/>
        <end position="231"/>
    </location>
</feature>
<evidence type="ECO:0000256" key="5">
    <source>
        <dbReference type="ARBA" id="ARBA00022989"/>
    </source>
</evidence>
<evidence type="ECO:0000256" key="3">
    <source>
        <dbReference type="ARBA" id="ARBA00022475"/>
    </source>
</evidence>
<organism evidence="9 10">
    <name type="scientific">Stenotrophomonas chelatiphaga</name>
    <dbReference type="NCBI Taxonomy" id="517011"/>
    <lineage>
        <taxon>Bacteria</taxon>
        <taxon>Pseudomonadati</taxon>
        <taxon>Pseudomonadota</taxon>
        <taxon>Gammaproteobacteria</taxon>
        <taxon>Lysobacterales</taxon>
        <taxon>Lysobacteraceae</taxon>
        <taxon>Stenotrophomonas</taxon>
    </lineage>
</organism>
<comment type="caution">
    <text evidence="9">The sequence shown here is derived from an EMBL/GenBank/DDBJ whole genome shotgun (WGS) entry which is preliminary data.</text>
</comment>
<feature type="transmembrane region" description="Helical" evidence="7">
    <location>
        <begin position="311"/>
        <end position="329"/>
    </location>
</feature>
<dbReference type="Gene3D" id="1.20.1250.20">
    <property type="entry name" value="MFS general substrate transporter like domains"/>
    <property type="match status" value="1"/>
</dbReference>
<dbReference type="InterPro" id="IPR011701">
    <property type="entry name" value="MFS"/>
</dbReference>
<name>A0A0R0CUB3_9GAMM</name>
<evidence type="ECO:0000256" key="7">
    <source>
        <dbReference type="SAM" id="Phobius"/>
    </source>
</evidence>
<dbReference type="InterPro" id="IPR004638">
    <property type="entry name" value="EmrB-like"/>
</dbReference>
<feature type="transmembrane region" description="Helical" evidence="7">
    <location>
        <begin position="405"/>
        <end position="426"/>
    </location>
</feature>
<evidence type="ECO:0000259" key="8">
    <source>
        <dbReference type="PROSITE" id="PS50850"/>
    </source>
</evidence>
<dbReference type="PANTHER" id="PTHR42718">
    <property type="entry name" value="MAJOR FACILITATOR SUPERFAMILY MULTIDRUG TRANSPORTER MFSC"/>
    <property type="match status" value="1"/>
</dbReference>
<feature type="transmembrane region" description="Helical" evidence="7">
    <location>
        <begin position="277"/>
        <end position="299"/>
    </location>
</feature>
<protein>
    <submittedName>
        <fullName evidence="9">MFS transporter</fullName>
    </submittedName>
</protein>
<keyword evidence="5 7" id="KW-1133">Transmembrane helix</keyword>
<feature type="transmembrane region" description="Helical" evidence="7">
    <location>
        <begin position="237"/>
        <end position="256"/>
    </location>
</feature>
<feature type="transmembrane region" description="Helical" evidence="7">
    <location>
        <begin position="113"/>
        <end position="134"/>
    </location>
</feature>
<dbReference type="FunFam" id="1.20.1720.10:FF:000001">
    <property type="entry name" value="Putative multidrug resistance protein MdtD"/>
    <property type="match status" value="1"/>
</dbReference>
<gene>
    <name evidence="9" type="ORF">ABB28_11305</name>
</gene>
<evidence type="ECO:0000256" key="1">
    <source>
        <dbReference type="ARBA" id="ARBA00004651"/>
    </source>
</evidence>
<evidence type="ECO:0000256" key="2">
    <source>
        <dbReference type="ARBA" id="ARBA00022448"/>
    </source>
</evidence>
<keyword evidence="10" id="KW-1185">Reference proteome</keyword>
<evidence type="ECO:0000256" key="6">
    <source>
        <dbReference type="ARBA" id="ARBA00023136"/>
    </source>
</evidence>
<proteinExistence type="predicted"/>
<dbReference type="PATRIC" id="fig|517011.3.peg.1973"/>
<accession>A0A0R0CUB3</accession>
<dbReference type="NCBIfam" id="NF007799">
    <property type="entry name" value="PRK10504.1"/>
    <property type="match status" value="1"/>
</dbReference>
<feature type="transmembrane region" description="Helical" evidence="7">
    <location>
        <begin position="438"/>
        <end position="459"/>
    </location>
</feature>
<sequence length="476" mass="50574">MSPPGRADPSPMTSSYASIRPLLWLVSLAIFMQMLDSTIVNTALPAMARSLGESPLQMQSVVFSYALAVATFIPASGWIADRFGTRRTFLVAIILFTLGSLACALAQSLHQLVAARVLQGIGGAMLLPVGRLAVMRSVPREDFLRAMSFIAIPALIGPLIGPTLGGWLVEVASWHWVFLINLPIGVIGYLVAMRVMPDHYAAHRSRFDLRGYVMLAFGMVVLSLALDGISGMGTPHALVMLMTVAGLAALVGYWLHAANSTAPLFSLALFRVPSYRIGILGNLFSRIGSSAMPLLIPLLLQVGMGMSPMNAGLMMIPVAAAGMVSKRLAVKLVERFGYRRVLMTNTVLVGLAMASFALMSPDQPLGWRLLQLALFGAVNSLQFTVMNTVTLRDLDVGFASSGNSLLSMVMMLAAGFGAAAAGSLLAAFAPLESHGATAALHATFLCVGAITLTSTLIFWQLPDTGPDPKQIEEVAE</sequence>
<dbReference type="GO" id="GO:0005886">
    <property type="term" value="C:plasma membrane"/>
    <property type="evidence" value="ECO:0007669"/>
    <property type="project" value="UniProtKB-SubCell"/>
</dbReference>
<dbReference type="GO" id="GO:0022857">
    <property type="term" value="F:transmembrane transporter activity"/>
    <property type="evidence" value="ECO:0007669"/>
    <property type="project" value="InterPro"/>
</dbReference>
<dbReference type="PROSITE" id="PS50850">
    <property type="entry name" value="MFS"/>
    <property type="match status" value="1"/>
</dbReference>
<keyword evidence="3" id="KW-1003">Cell membrane</keyword>
<feature type="transmembrane region" description="Helical" evidence="7">
    <location>
        <begin position="60"/>
        <end position="80"/>
    </location>
</feature>
<feature type="transmembrane region" description="Helical" evidence="7">
    <location>
        <begin position="89"/>
        <end position="107"/>
    </location>
</feature>
<keyword evidence="4 7" id="KW-0812">Transmembrane</keyword>
<dbReference type="InterPro" id="IPR036259">
    <property type="entry name" value="MFS_trans_sf"/>
</dbReference>
<dbReference type="PANTHER" id="PTHR42718:SF46">
    <property type="entry name" value="BLR6921 PROTEIN"/>
    <property type="match status" value="1"/>
</dbReference>
<dbReference type="InterPro" id="IPR020846">
    <property type="entry name" value="MFS_dom"/>
</dbReference>
<keyword evidence="2" id="KW-0813">Transport</keyword>
<evidence type="ECO:0000256" key="4">
    <source>
        <dbReference type="ARBA" id="ARBA00022692"/>
    </source>
</evidence>
<dbReference type="AlphaFoldDB" id="A0A0R0CUB3"/>
<comment type="subcellular location">
    <subcellularLocation>
        <location evidence="1">Cell membrane</location>
        <topology evidence="1">Multi-pass membrane protein</topology>
    </subcellularLocation>
</comment>
<dbReference type="Proteomes" id="UP000051386">
    <property type="component" value="Unassembled WGS sequence"/>
</dbReference>
<dbReference type="CDD" id="cd17503">
    <property type="entry name" value="MFS_LmrB_MDR_like"/>
    <property type="match status" value="1"/>
</dbReference>
<dbReference type="NCBIfam" id="TIGR00711">
    <property type="entry name" value="efflux_EmrB"/>
    <property type="match status" value="1"/>
</dbReference>
<feature type="transmembrane region" description="Helical" evidence="7">
    <location>
        <begin position="174"/>
        <end position="192"/>
    </location>
</feature>